<keyword evidence="3" id="KW-0808">Transferase</keyword>
<evidence type="ECO:0000313" key="11">
    <source>
        <dbReference type="Proteomes" id="UP000001514"/>
    </source>
</evidence>
<dbReference type="Gramene" id="EFJ25811">
    <property type="protein sequence ID" value="EFJ25811"/>
    <property type="gene ID" value="SELMODRAFT_413795"/>
</dbReference>
<dbReference type="EC" id="2.7.11.1" evidence="1"/>
<sequence length="752" mass="84114">MKEEENWIAHCGLLRSVRVGQDGLLHTEDVCAAFDLDAEAMLTICGQNASSSWGSLCLDILRYKGASRGQTGSSEKPFALVANVLVWLRYGGATTPVEVDKVFTLDELCRRFDLDPLMHEVFLCGIPISSPPAQLYTVPLIKSHGQPFEDGSRERPFTISDRSRFRFSRRGILQRLTESAPGDKRLRSTISADGNKVFPPCIPSFAKQRRACYRVEVDGTPCFLGKLKDSSWDIVVAPFDLSAIELPPDFIYGDVRFVVCIARAGNELRFYIRDTSGRDAARHLAGPYDMSRAEDRAKVILVHIKLYFLLLGTQGSLRTERRTQLFHTTVLKNQSKVVLFRDSCRKKIRDWETYAAQMEVNFVDVKRAYCTTRFRCPHLVSACGNPTLREDGVYEVLLSPIGGRVMISTEQELKWLGRDVLSALDALHSQGLVHRDVRLENVICVDYSNDGNFVLIDLEGVKEADSEVGDAFRLVDWTRETLVWRSSSSEAKRKRPTGVYAKTSDLYQLGVMLKGLVETKRISLSASGASFIADLKSHTKEAKSLHEHPCCHLEIANQDFVLTFSISGGGVDLCISISFGINAPLRGGLCTQAPKRLEVFFRLGDAFSVSSSDTCEGIRDSWATVSEVVLFRDCCHKRIHDWETYAGVNFADVKPLRPRTSDVASWCLRSPSLSYRWQSHDQHGTGAQDSSTGMCASRMLLASTIEMMKNFDLEGVKEADSEVGDAFRLADWTRTTLVWKSSSAETKRKRPS</sequence>
<dbReference type="Gene3D" id="1.10.510.10">
    <property type="entry name" value="Transferase(Phosphotransferase) domain 1"/>
    <property type="match status" value="1"/>
</dbReference>
<dbReference type="SUPFAM" id="SSF56112">
    <property type="entry name" value="Protein kinase-like (PK-like)"/>
    <property type="match status" value="1"/>
</dbReference>
<evidence type="ECO:0000256" key="8">
    <source>
        <dbReference type="ARBA" id="ARBA00048679"/>
    </source>
</evidence>
<evidence type="ECO:0000256" key="3">
    <source>
        <dbReference type="ARBA" id="ARBA00022679"/>
    </source>
</evidence>
<keyword evidence="5" id="KW-0418">Kinase</keyword>
<keyword evidence="6" id="KW-0067">ATP-binding</keyword>
<dbReference type="InParanoid" id="D8RQ87"/>
<dbReference type="InterPro" id="IPR000719">
    <property type="entry name" value="Prot_kinase_dom"/>
</dbReference>
<dbReference type="Pfam" id="PF00069">
    <property type="entry name" value="Pkinase"/>
    <property type="match status" value="1"/>
</dbReference>
<comment type="catalytic activity">
    <reaction evidence="7">
        <text>L-threonyl-[protein] + ATP = O-phospho-L-threonyl-[protein] + ADP + H(+)</text>
        <dbReference type="Rhea" id="RHEA:46608"/>
        <dbReference type="Rhea" id="RHEA-COMP:11060"/>
        <dbReference type="Rhea" id="RHEA-COMP:11605"/>
        <dbReference type="ChEBI" id="CHEBI:15378"/>
        <dbReference type="ChEBI" id="CHEBI:30013"/>
        <dbReference type="ChEBI" id="CHEBI:30616"/>
        <dbReference type="ChEBI" id="CHEBI:61977"/>
        <dbReference type="ChEBI" id="CHEBI:456216"/>
        <dbReference type="EC" id="2.7.11.1"/>
    </reaction>
</comment>
<evidence type="ECO:0000256" key="7">
    <source>
        <dbReference type="ARBA" id="ARBA00047899"/>
    </source>
</evidence>
<dbReference type="eggNOG" id="ENOG502S8ZY">
    <property type="taxonomic scope" value="Eukaryota"/>
</dbReference>
<dbReference type="PROSITE" id="PS50011">
    <property type="entry name" value="PROTEIN_KINASE_DOM"/>
    <property type="match status" value="1"/>
</dbReference>
<evidence type="ECO:0000256" key="6">
    <source>
        <dbReference type="ARBA" id="ARBA00022840"/>
    </source>
</evidence>
<keyword evidence="11" id="KW-1185">Reference proteome</keyword>
<comment type="catalytic activity">
    <reaction evidence="8">
        <text>L-seryl-[protein] + ATP = O-phospho-L-seryl-[protein] + ADP + H(+)</text>
        <dbReference type="Rhea" id="RHEA:17989"/>
        <dbReference type="Rhea" id="RHEA-COMP:9863"/>
        <dbReference type="Rhea" id="RHEA-COMP:11604"/>
        <dbReference type="ChEBI" id="CHEBI:15378"/>
        <dbReference type="ChEBI" id="CHEBI:29999"/>
        <dbReference type="ChEBI" id="CHEBI:30616"/>
        <dbReference type="ChEBI" id="CHEBI:83421"/>
        <dbReference type="ChEBI" id="CHEBI:456216"/>
        <dbReference type="EC" id="2.7.11.1"/>
    </reaction>
</comment>
<organism evidence="11">
    <name type="scientific">Selaginella moellendorffii</name>
    <name type="common">Spikemoss</name>
    <dbReference type="NCBI Taxonomy" id="88036"/>
    <lineage>
        <taxon>Eukaryota</taxon>
        <taxon>Viridiplantae</taxon>
        <taxon>Streptophyta</taxon>
        <taxon>Embryophyta</taxon>
        <taxon>Tracheophyta</taxon>
        <taxon>Lycopodiopsida</taxon>
        <taxon>Selaginellales</taxon>
        <taxon>Selaginellaceae</taxon>
        <taxon>Selaginella</taxon>
    </lineage>
</organism>
<dbReference type="InterPro" id="IPR011009">
    <property type="entry name" value="Kinase-like_dom_sf"/>
</dbReference>
<protein>
    <recommendedName>
        <fullName evidence="1">non-specific serine/threonine protein kinase</fullName>
        <ecNumber evidence="1">2.7.11.1</ecNumber>
    </recommendedName>
</protein>
<dbReference type="PANTHER" id="PTHR24363:SF0">
    <property type="entry name" value="SERINE_THREONINE KINASE LIKE DOMAIN CONTAINING 1"/>
    <property type="match status" value="1"/>
</dbReference>
<evidence type="ECO:0000256" key="2">
    <source>
        <dbReference type="ARBA" id="ARBA00022527"/>
    </source>
</evidence>
<dbReference type="GO" id="GO:0005524">
    <property type="term" value="F:ATP binding"/>
    <property type="evidence" value="ECO:0007669"/>
    <property type="project" value="UniProtKB-KW"/>
</dbReference>
<evidence type="ECO:0000256" key="5">
    <source>
        <dbReference type="ARBA" id="ARBA00022777"/>
    </source>
</evidence>
<dbReference type="Proteomes" id="UP000001514">
    <property type="component" value="Unassembled WGS sequence"/>
</dbReference>
<keyword evidence="2" id="KW-0723">Serine/threonine-protein kinase</keyword>
<dbReference type="PANTHER" id="PTHR24363">
    <property type="entry name" value="SERINE/THREONINE PROTEIN KINASE"/>
    <property type="match status" value="1"/>
</dbReference>
<feature type="domain" description="Protein kinase" evidence="9">
    <location>
        <begin position="270"/>
        <end position="608"/>
    </location>
</feature>
<evidence type="ECO:0000256" key="1">
    <source>
        <dbReference type="ARBA" id="ARBA00012513"/>
    </source>
</evidence>
<dbReference type="GO" id="GO:0004674">
    <property type="term" value="F:protein serine/threonine kinase activity"/>
    <property type="evidence" value="ECO:0000318"/>
    <property type="project" value="GO_Central"/>
</dbReference>
<dbReference type="EMBL" id="GL377586">
    <property type="protein sequence ID" value="EFJ25811.1"/>
    <property type="molecule type" value="Genomic_DNA"/>
</dbReference>
<evidence type="ECO:0000259" key="9">
    <source>
        <dbReference type="PROSITE" id="PS50011"/>
    </source>
</evidence>
<dbReference type="KEGG" id="smo:SELMODRAFT_413795"/>
<dbReference type="AlphaFoldDB" id="D8RQ87"/>
<reference evidence="10 11" key="1">
    <citation type="journal article" date="2011" name="Science">
        <title>The Selaginella genome identifies genetic changes associated with the evolution of vascular plants.</title>
        <authorList>
            <person name="Banks J.A."/>
            <person name="Nishiyama T."/>
            <person name="Hasebe M."/>
            <person name="Bowman J.L."/>
            <person name="Gribskov M."/>
            <person name="dePamphilis C."/>
            <person name="Albert V.A."/>
            <person name="Aono N."/>
            <person name="Aoyama T."/>
            <person name="Ambrose B.A."/>
            <person name="Ashton N.W."/>
            <person name="Axtell M.J."/>
            <person name="Barker E."/>
            <person name="Barker M.S."/>
            <person name="Bennetzen J.L."/>
            <person name="Bonawitz N.D."/>
            <person name="Chapple C."/>
            <person name="Cheng C."/>
            <person name="Correa L.G."/>
            <person name="Dacre M."/>
            <person name="DeBarry J."/>
            <person name="Dreyer I."/>
            <person name="Elias M."/>
            <person name="Engstrom E.M."/>
            <person name="Estelle M."/>
            <person name="Feng L."/>
            <person name="Finet C."/>
            <person name="Floyd S.K."/>
            <person name="Frommer W.B."/>
            <person name="Fujita T."/>
            <person name="Gramzow L."/>
            <person name="Gutensohn M."/>
            <person name="Harholt J."/>
            <person name="Hattori M."/>
            <person name="Heyl A."/>
            <person name="Hirai T."/>
            <person name="Hiwatashi Y."/>
            <person name="Ishikawa M."/>
            <person name="Iwata M."/>
            <person name="Karol K.G."/>
            <person name="Koehler B."/>
            <person name="Kolukisaoglu U."/>
            <person name="Kubo M."/>
            <person name="Kurata T."/>
            <person name="Lalonde S."/>
            <person name="Li K."/>
            <person name="Li Y."/>
            <person name="Litt A."/>
            <person name="Lyons E."/>
            <person name="Manning G."/>
            <person name="Maruyama T."/>
            <person name="Michael T.P."/>
            <person name="Mikami K."/>
            <person name="Miyazaki S."/>
            <person name="Morinaga S."/>
            <person name="Murata T."/>
            <person name="Mueller-Roeber B."/>
            <person name="Nelson D.R."/>
            <person name="Obara M."/>
            <person name="Oguri Y."/>
            <person name="Olmstead R.G."/>
            <person name="Onodera N."/>
            <person name="Petersen B.L."/>
            <person name="Pils B."/>
            <person name="Prigge M."/>
            <person name="Rensing S.A."/>
            <person name="Riano-Pachon D.M."/>
            <person name="Roberts A.W."/>
            <person name="Sato Y."/>
            <person name="Scheller H.V."/>
            <person name="Schulz B."/>
            <person name="Schulz C."/>
            <person name="Shakirov E.V."/>
            <person name="Shibagaki N."/>
            <person name="Shinohara N."/>
            <person name="Shippen D.E."/>
            <person name="Soerensen I."/>
            <person name="Sotooka R."/>
            <person name="Sugimoto N."/>
            <person name="Sugita M."/>
            <person name="Sumikawa N."/>
            <person name="Tanurdzic M."/>
            <person name="Theissen G."/>
            <person name="Ulvskov P."/>
            <person name="Wakazuki S."/>
            <person name="Weng J.K."/>
            <person name="Willats W.W."/>
            <person name="Wipf D."/>
            <person name="Wolf P.G."/>
            <person name="Yang L."/>
            <person name="Zimmer A.D."/>
            <person name="Zhu Q."/>
            <person name="Mitros T."/>
            <person name="Hellsten U."/>
            <person name="Loque D."/>
            <person name="Otillar R."/>
            <person name="Salamov A."/>
            <person name="Schmutz J."/>
            <person name="Shapiro H."/>
            <person name="Lindquist E."/>
            <person name="Lucas S."/>
            <person name="Rokhsar D."/>
            <person name="Grigoriev I.V."/>
        </authorList>
    </citation>
    <scope>NUCLEOTIDE SEQUENCE [LARGE SCALE GENOMIC DNA]</scope>
</reference>
<evidence type="ECO:0000313" key="10">
    <source>
        <dbReference type="EMBL" id="EFJ25811.1"/>
    </source>
</evidence>
<proteinExistence type="predicted"/>
<accession>D8RQ87</accession>
<keyword evidence="4" id="KW-0547">Nucleotide-binding</keyword>
<gene>
    <name evidence="10" type="ORF">SELMODRAFT_413795</name>
</gene>
<name>D8RQ87_SELML</name>
<dbReference type="HOGENOM" id="CLU_370246_0_0_1"/>
<evidence type="ECO:0000256" key="4">
    <source>
        <dbReference type="ARBA" id="ARBA00022741"/>
    </source>
</evidence>